<evidence type="ECO:0000256" key="5">
    <source>
        <dbReference type="ARBA" id="ARBA00023004"/>
    </source>
</evidence>
<sequence>MAFKVTIDSQRCQGHGKCIIECPEVFDSDEQGYAVLTMTEIPDELRPKVRQRVADCPETALEISD</sequence>
<keyword evidence="2" id="KW-0813">Transport</keyword>
<dbReference type="InterPro" id="IPR051269">
    <property type="entry name" value="Fe-S_cluster_ET"/>
</dbReference>
<keyword evidence="6" id="KW-0411">Iron-sulfur</keyword>
<proteinExistence type="predicted"/>
<dbReference type="Gene3D" id="3.30.70.20">
    <property type="match status" value="1"/>
</dbReference>
<protein>
    <submittedName>
        <fullName evidence="9">Ferredoxin</fullName>
    </submittedName>
</protein>
<evidence type="ECO:0000313" key="9">
    <source>
        <dbReference type="EMBL" id="MFA3842040.1"/>
    </source>
</evidence>
<keyword evidence="4" id="KW-0249">Electron transport</keyword>
<dbReference type="PROSITE" id="PS51379">
    <property type="entry name" value="4FE4S_FER_2"/>
    <property type="match status" value="1"/>
</dbReference>
<organism evidence="9 10">
    <name type="scientific">Streptomyces aureus</name>
    <dbReference type="NCBI Taxonomy" id="193461"/>
    <lineage>
        <taxon>Bacteria</taxon>
        <taxon>Bacillati</taxon>
        <taxon>Actinomycetota</taxon>
        <taxon>Actinomycetes</taxon>
        <taxon>Kitasatosporales</taxon>
        <taxon>Streptomycetaceae</taxon>
        <taxon>Streptomyces</taxon>
    </lineage>
</organism>
<comment type="caution">
    <text evidence="9">The sequence shown here is derived from an EMBL/GenBank/DDBJ whole genome shotgun (WGS) entry which is preliminary data.</text>
</comment>
<evidence type="ECO:0000259" key="8">
    <source>
        <dbReference type="PROSITE" id="PS51379"/>
    </source>
</evidence>
<dbReference type="Pfam" id="PF13459">
    <property type="entry name" value="Fer4_15"/>
    <property type="match status" value="1"/>
</dbReference>
<dbReference type="Proteomes" id="UP001571476">
    <property type="component" value="Unassembled WGS sequence"/>
</dbReference>
<dbReference type="EMBL" id="JBGOSP010000032">
    <property type="protein sequence ID" value="MFA3842040.1"/>
    <property type="molecule type" value="Genomic_DNA"/>
</dbReference>
<evidence type="ECO:0000256" key="7">
    <source>
        <dbReference type="ARBA" id="ARBA00023291"/>
    </source>
</evidence>
<dbReference type="SUPFAM" id="SSF54862">
    <property type="entry name" value="4Fe-4S ferredoxins"/>
    <property type="match status" value="1"/>
</dbReference>
<dbReference type="PANTHER" id="PTHR36923">
    <property type="entry name" value="FERREDOXIN"/>
    <property type="match status" value="1"/>
</dbReference>
<evidence type="ECO:0000256" key="1">
    <source>
        <dbReference type="ARBA" id="ARBA00001927"/>
    </source>
</evidence>
<evidence type="ECO:0000256" key="4">
    <source>
        <dbReference type="ARBA" id="ARBA00022982"/>
    </source>
</evidence>
<keyword evidence="5" id="KW-0408">Iron</keyword>
<reference evidence="9 10" key="1">
    <citation type="submission" date="2024-08" db="EMBL/GenBank/DDBJ databases">
        <title>Genome sequence of Streptomyces aureus CACIA-1.46HGO.</title>
        <authorList>
            <person name="Evangelista-Martinez Z."/>
        </authorList>
    </citation>
    <scope>NUCLEOTIDE SEQUENCE [LARGE SCALE GENOMIC DNA]</scope>
    <source>
        <strain evidence="9 10">CACIA-1.46HGO</strain>
    </source>
</reference>
<name>A0ABV4SUR3_9ACTN</name>
<keyword evidence="3" id="KW-0479">Metal-binding</keyword>
<evidence type="ECO:0000256" key="3">
    <source>
        <dbReference type="ARBA" id="ARBA00022723"/>
    </source>
</evidence>
<comment type="cofactor">
    <cofactor evidence="1">
        <name>[3Fe-4S] cluster</name>
        <dbReference type="ChEBI" id="CHEBI:21137"/>
    </cofactor>
</comment>
<feature type="domain" description="4Fe-4S ferredoxin-type" evidence="8">
    <location>
        <begin position="3"/>
        <end position="31"/>
    </location>
</feature>
<keyword evidence="7" id="KW-0003">3Fe-4S</keyword>
<accession>A0ABV4SUR3</accession>
<dbReference type="RefSeq" id="WP_372566097.1">
    <property type="nucleotide sequence ID" value="NZ_JBGOSP010000032.1"/>
</dbReference>
<gene>
    <name evidence="9" type="ORF">ACEG43_38605</name>
</gene>
<evidence type="ECO:0000256" key="6">
    <source>
        <dbReference type="ARBA" id="ARBA00023014"/>
    </source>
</evidence>
<dbReference type="PANTHER" id="PTHR36923:SF3">
    <property type="entry name" value="FERREDOXIN"/>
    <property type="match status" value="1"/>
</dbReference>
<keyword evidence="10" id="KW-1185">Reference proteome</keyword>
<evidence type="ECO:0000313" key="10">
    <source>
        <dbReference type="Proteomes" id="UP001571476"/>
    </source>
</evidence>
<dbReference type="InterPro" id="IPR017896">
    <property type="entry name" value="4Fe4S_Fe-S-bd"/>
</dbReference>
<evidence type="ECO:0000256" key="2">
    <source>
        <dbReference type="ARBA" id="ARBA00022448"/>
    </source>
</evidence>